<dbReference type="EMBL" id="KX987158">
    <property type="protein sequence ID" value="APU92772.1"/>
    <property type="molecule type" value="Genomic_DNA"/>
</dbReference>
<name>A0A1P8DTL9_9CAUD</name>
<evidence type="ECO:0000313" key="3">
    <source>
        <dbReference type="Proteomes" id="UP000223290"/>
    </source>
</evidence>
<evidence type="ECO:0000259" key="1">
    <source>
        <dbReference type="Pfam" id="PF24240"/>
    </source>
</evidence>
<gene>
    <name evidence="2" type="ORF">CPTSasha_16</name>
</gene>
<reference evidence="3" key="1">
    <citation type="submission" date="2016-10" db="EMBL/GenBank/DDBJ databases">
        <title>Complete genome of Salmonella enterica bacteriophage Sasha.</title>
        <authorList>
            <person name="Zeng C."/>
            <person name="Xie Y."/>
            <person name="Gill J.J."/>
        </authorList>
    </citation>
    <scope>NUCLEOTIDE SEQUENCE [LARGE SCALE GENOMIC DNA]</scope>
</reference>
<accession>A0A1P8DTL9</accession>
<dbReference type="Pfam" id="PF24240">
    <property type="entry name" value="DUF7448"/>
    <property type="match status" value="1"/>
</dbReference>
<evidence type="ECO:0000313" key="2">
    <source>
        <dbReference type="EMBL" id="APU92772.1"/>
    </source>
</evidence>
<feature type="domain" description="DUF7448" evidence="1">
    <location>
        <begin position="4"/>
        <end position="113"/>
    </location>
</feature>
<keyword evidence="3" id="KW-1185">Reference proteome</keyword>
<organism evidence="2 3">
    <name type="scientific">Salmonella phage vB_SenS_Sasha</name>
    <dbReference type="NCBI Taxonomy" id="1913114"/>
    <lineage>
        <taxon>Viruses</taxon>
        <taxon>Duplodnaviria</taxon>
        <taxon>Heunggongvirae</taxon>
        <taxon>Uroviricota</taxon>
        <taxon>Caudoviricetes</taxon>
        <taxon>Sashavirus</taxon>
        <taxon>Sashavirus sasha</taxon>
    </lineage>
</organism>
<sequence>MNNLLLNKKIVKMQIASDKEALLFVTDDGQQLIVRVDAECCSHTWIESVELPALGFPFTVIACDDLDMNKEPLENEEYDYLQFYGAKITTDKGDLVIDYRNSSNGYYGGSIVWPGEDHFYGGVFGQNISDEEWEDIQDAGGGDNHEPV</sequence>
<dbReference type="InterPro" id="IPR055871">
    <property type="entry name" value="DUF7448"/>
</dbReference>
<dbReference type="Proteomes" id="UP000223290">
    <property type="component" value="Segment"/>
</dbReference>
<proteinExistence type="predicted"/>
<protein>
    <recommendedName>
        <fullName evidence="1">DUF7448 domain-containing protein</fullName>
    </recommendedName>
</protein>